<reference evidence="2" key="1">
    <citation type="submission" date="2021-02" db="EMBL/GenBank/DDBJ databases">
        <title>Phycicoccus sp. MQZ13P-5T, whole genome shotgun sequence.</title>
        <authorList>
            <person name="Tuo L."/>
        </authorList>
    </citation>
    <scope>NUCLEOTIDE SEQUENCE</scope>
    <source>
        <strain evidence="2">MQZ13P-5</strain>
    </source>
</reference>
<feature type="domain" description="AB hydrolase-1" evidence="1">
    <location>
        <begin position="40"/>
        <end position="136"/>
    </location>
</feature>
<dbReference type="Pfam" id="PF00561">
    <property type="entry name" value="Abhydrolase_1"/>
    <property type="match status" value="1"/>
</dbReference>
<dbReference type="PANTHER" id="PTHR43194">
    <property type="entry name" value="HYDROLASE ALPHA/BETA FOLD FAMILY"/>
    <property type="match status" value="1"/>
</dbReference>
<dbReference type="GO" id="GO:0016787">
    <property type="term" value="F:hydrolase activity"/>
    <property type="evidence" value="ECO:0007669"/>
    <property type="project" value="UniProtKB-KW"/>
</dbReference>
<dbReference type="PRINTS" id="PR00111">
    <property type="entry name" value="ABHYDROLASE"/>
</dbReference>
<protein>
    <submittedName>
        <fullName evidence="2">Alpha/beta fold hydrolase</fullName>
    </submittedName>
</protein>
<proteinExistence type="predicted"/>
<dbReference type="InterPro" id="IPR050228">
    <property type="entry name" value="Carboxylesterase_BioH"/>
</dbReference>
<dbReference type="InterPro" id="IPR000073">
    <property type="entry name" value="AB_hydrolase_1"/>
</dbReference>
<accession>A0ABS2CJ18</accession>
<comment type="caution">
    <text evidence="2">The sequence shown here is derived from an EMBL/GenBank/DDBJ whole genome shotgun (WGS) entry which is preliminary data.</text>
</comment>
<keyword evidence="2" id="KW-0378">Hydrolase</keyword>
<organism evidence="2 3">
    <name type="scientific">Phycicoccus sonneratiae</name>
    <dbReference type="NCBI Taxonomy" id="2807628"/>
    <lineage>
        <taxon>Bacteria</taxon>
        <taxon>Bacillati</taxon>
        <taxon>Actinomycetota</taxon>
        <taxon>Actinomycetes</taxon>
        <taxon>Micrococcales</taxon>
        <taxon>Intrasporangiaceae</taxon>
        <taxon>Phycicoccus</taxon>
    </lineage>
</organism>
<dbReference type="Gene3D" id="3.40.50.1820">
    <property type="entry name" value="alpha/beta hydrolase"/>
    <property type="match status" value="2"/>
</dbReference>
<dbReference type="Proteomes" id="UP001430172">
    <property type="component" value="Unassembled WGS sequence"/>
</dbReference>
<dbReference type="InterPro" id="IPR029058">
    <property type="entry name" value="AB_hydrolase_fold"/>
</dbReference>
<dbReference type="EMBL" id="JAFDVD010000007">
    <property type="protein sequence ID" value="MBM6399876.1"/>
    <property type="molecule type" value="Genomic_DNA"/>
</dbReference>
<evidence type="ECO:0000313" key="2">
    <source>
        <dbReference type="EMBL" id="MBM6399876.1"/>
    </source>
</evidence>
<keyword evidence="3" id="KW-1185">Reference proteome</keyword>
<dbReference type="PANTHER" id="PTHR43194:SF2">
    <property type="entry name" value="PEROXISOMAL MEMBRANE PROTEIN LPX1"/>
    <property type="match status" value="1"/>
</dbReference>
<evidence type="ECO:0000259" key="1">
    <source>
        <dbReference type="Pfam" id="PF00561"/>
    </source>
</evidence>
<dbReference type="SUPFAM" id="SSF53474">
    <property type="entry name" value="alpha/beta-Hydrolases"/>
    <property type="match status" value="1"/>
</dbReference>
<sequence length="241" mass="25521">MSAACRRVGGVESIERVDVGGRVHLSRRVRRPSTPGPACPVVLLPGTGLTAADWDPVVAELAEDRATHAVDLRGHGDSDRPGTYSIALMAADVAGLLDVLGAPAVDLVGHSLGGLVACRVAAERPRLVRRIVLEDVGVPHRRPPGLPPRPAGELAFDWAVVEQVRPEIDDPDPGWPDVLRRIAAPTLVIGGGPTSHVPQEHVRELVQTLPDACLVVIEAGHLVHATEPERFSVAVRAFLDG</sequence>
<gene>
    <name evidence="2" type="ORF">JQN70_05725</name>
</gene>
<evidence type="ECO:0000313" key="3">
    <source>
        <dbReference type="Proteomes" id="UP001430172"/>
    </source>
</evidence>
<name>A0ABS2CJ18_9MICO</name>